<protein>
    <submittedName>
        <fullName evidence="3">DUF4912 domain-containing protein</fullName>
    </submittedName>
</protein>
<accession>A0A1I8FN15</accession>
<name>A0A1I8FN15_9PLAT</name>
<dbReference type="WBParaSite" id="maker-unitig_41420-snap-gene-0.1-mRNA-1">
    <property type="protein sequence ID" value="maker-unitig_41420-snap-gene-0.1-mRNA-1"/>
    <property type="gene ID" value="maker-unitig_41420-snap-gene-0.1"/>
</dbReference>
<organism evidence="2 3">
    <name type="scientific">Macrostomum lignano</name>
    <dbReference type="NCBI Taxonomy" id="282301"/>
    <lineage>
        <taxon>Eukaryota</taxon>
        <taxon>Metazoa</taxon>
        <taxon>Spiralia</taxon>
        <taxon>Lophotrochozoa</taxon>
        <taxon>Platyhelminthes</taxon>
        <taxon>Rhabditophora</taxon>
        <taxon>Macrostomorpha</taxon>
        <taxon>Macrostomida</taxon>
        <taxon>Macrostomidae</taxon>
        <taxon>Macrostomum</taxon>
    </lineage>
</organism>
<evidence type="ECO:0000256" key="1">
    <source>
        <dbReference type="SAM" id="MobiDB-lite"/>
    </source>
</evidence>
<feature type="region of interest" description="Disordered" evidence="1">
    <location>
        <begin position="80"/>
        <end position="107"/>
    </location>
</feature>
<feature type="compositionally biased region" description="Basic and acidic residues" evidence="1">
    <location>
        <begin position="93"/>
        <end position="107"/>
    </location>
</feature>
<keyword evidence="2" id="KW-1185">Reference proteome</keyword>
<dbReference type="Proteomes" id="UP000095280">
    <property type="component" value="Unplaced"/>
</dbReference>
<evidence type="ECO:0000313" key="2">
    <source>
        <dbReference type="Proteomes" id="UP000095280"/>
    </source>
</evidence>
<reference evidence="3" key="1">
    <citation type="submission" date="2016-11" db="UniProtKB">
        <authorList>
            <consortium name="WormBaseParasite"/>
        </authorList>
    </citation>
    <scope>IDENTIFICATION</scope>
</reference>
<evidence type="ECO:0000313" key="3">
    <source>
        <dbReference type="WBParaSite" id="maker-unitig_41420-snap-gene-0.1-mRNA-1"/>
    </source>
</evidence>
<proteinExistence type="predicted"/>
<sequence>SASRASRIDDIKLMVPWRWMWLPWLSVQFRLAIEHEHSKRGYVSLDILHTHYPEDSGEYLGVVRQQLRVVAEEGVVTDTQLPEQSIGAQHRPSGRERLSARSTRQDYDDRIPQSAPQFVRQIDSAVVAEKLQRTIRDRRVTPAADSNIQVEWYKMESR</sequence>
<dbReference type="AlphaFoldDB" id="A0A1I8FN15"/>